<evidence type="ECO:0000313" key="3">
    <source>
        <dbReference type="EMBL" id="MBU2692774.1"/>
    </source>
</evidence>
<name>A0A948S048_UNCEI</name>
<dbReference type="InterPro" id="IPR025965">
    <property type="entry name" value="FlgD/Vpr_Ig-like"/>
</dbReference>
<feature type="signal peptide" evidence="1">
    <location>
        <begin position="1"/>
        <end position="24"/>
    </location>
</feature>
<evidence type="ECO:0000259" key="2">
    <source>
        <dbReference type="PROSITE" id="PS51841"/>
    </source>
</evidence>
<organism evidence="3 4">
    <name type="scientific">Eiseniibacteriota bacterium</name>
    <dbReference type="NCBI Taxonomy" id="2212470"/>
    <lineage>
        <taxon>Bacteria</taxon>
        <taxon>Candidatus Eiseniibacteriota</taxon>
    </lineage>
</organism>
<comment type="caution">
    <text evidence="3">The sequence shown here is derived from an EMBL/GenBank/DDBJ whole genome shotgun (WGS) entry which is preliminary data.</text>
</comment>
<dbReference type="Pfam" id="PF00932">
    <property type="entry name" value="LTD"/>
    <property type="match status" value="1"/>
</dbReference>
<reference evidence="3" key="1">
    <citation type="submission" date="2021-05" db="EMBL/GenBank/DDBJ databases">
        <title>Energy efficiency and biological interactions define the core microbiome of deep oligotrophic groundwater.</title>
        <authorList>
            <person name="Mehrshad M."/>
            <person name="Lopez-Fernandez M."/>
            <person name="Bell E."/>
            <person name="Bernier-Latmani R."/>
            <person name="Bertilsson S."/>
            <person name="Dopson M."/>
        </authorList>
    </citation>
    <scope>NUCLEOTIDE SEQUENCE</scope>
    <source>
        <strain evidence="3">Modern_marine.mb.64</strain>
    </source>
</reference>
<dbReference type="InterPro" id="IPR036415">
    <property type="entry name" value="Lamin_tail_dom_sf"/>
</dbReference>
<dbReference type="EMBL" id="JAHJDP010000099">
    <property type="protein sequence ID" value="MBU2692774.1"/>
    <property type="molecule type" value="Genomic_DNA"/>
</dbReference>
<proteinExistence type="predicted"/>
<keyword evidence="3" id="KW-0808">Transferase</keyword>
<dbReference type="GO" id="GO:0016301">
    <property type="term" value="F:kinase activity"/>
    <property type="evidence" value="ECO:0007669"/>
    <property type="project" value="UniProtKB-KW"/>
</dbReference>
<sequence>MKDRLILMAVLTLMLLLLLSPAQASLEPPAHPLFDGDAVHEIRLTFDQPNWWTLLEDNFENYPDDPPYLPGSFEWGVVQFDSIGVRFKGNSSYGSYPGVKKSFKLDIDEYVLDQTVYGLDKLNLNNGFMDPSFVREKSCYELCEAAGLPTERTNFAALYINNTYWGLYTLVEQFDQEFIESRFGPGEEGNLWKGEPHGSLEYLGTNESSYYADYELKTNEEENDWSSLVELTDKLNNTSLASLPDTLSEIMEVSSALAMLAIDNLTVNLDSYIGRCVNYYLYHRDLDSRFVFSKWDVNESWGIFNMWNLSQTQLRQLDPLWVNPQPGQNRPLAERLWDIPQYEEIYLGHFKRLMAGAADPDRLVARMEAMRDLIRPFVYLDNNKMFTNTEFDNAMTSNIYDGPRIIPALETFIRARDSWLRGRIGTWTPADGLVLNEVMSDNNQTLADDYGDFDDWIEIVNNGAGPVNLFGYYLTDDMAYPQLYAFPDTTIQPGEYFILWADGETSEGSLHTSFKLSAGGEDLFFLDGSVIRDALTIPALGAEQPYGRWPDATGDWQLLSLATPGAENQNPTEPEEITLFINEFIALNNSGIQDSSGSYEDWLEIYNPGPDPLALGGLYLTDDLANPTQWALPDTSIAGEGFLLFWCDNDEEEGPLHTNFKLSGDGEDLGLFGRLTAGNEAIDTYTFGAQSADISEGRSTDGGSPWIFFSIPTPGASNGAGTGVVTPDTVWRLTLSPCQPDPFKSSTLFRFTIPRDEEARLEIFNVQGRRVASLIDGRMTAGQKTFEWSGRDNHGDKIASGVYFARLTLGLESKTQRLVRLR</sequence>
<keyword evidence="1" id="KW-0732">Signal</keyword>
<dbReference type="Gene3D" id="2.60.40.1260">
    <property type="entry name" value="Lamin Tail domain"/>
    <property type="match status" value="1"/>
</dbReference>
<dbReference type="PANTHER" id="PTHR40050">
    <property type="entry name" value="INNER SPORE COAT PROTEIN H"/>
    <property type="match status" value="1"/>
</dbReference>
<gene>
    <name evidence="3" type="ORF">KJ970_17795</name>
</gene>
<feature type="chain" id="PRO_5038005227" evidence="1">
    <location>
        <begin position="25"/>
        <end position="822"/>
    </location>
</feature>
<dbReference type="SUPFAM" id="SSF74853">
    <property type="entry name" value="Lamin A/C globular tail domain"/>
    <property type="match status" value="1"/>
</dbReference>
<dbReference type="PANTHER" id="PTHR40050:SF1">
    <property type="entry name" value="INNER SPORE COAT PROTEIN H"/>
    <property type="match status" value="1"/>
</dbReference>
<dbReference type="Pfam" id="PF08757">
    <property type="entry name" value="CotH"/>
    <property type="match status" value="1"/>
</dbReference>
<evidence type="ECO:0000256" key="1">
    <source>
        <dbReference type="SAM" id="SignalP"/>
    </source>
</evidence>
<dbReference type="PROSITE" id="PS51841">
    <property type="entry name" value="LTD"/>
    <property type="match status" value="1"/>
</dbReference>
<dbReference type="InterPro" id="IPR001322">
    <property type="entry name" value="Lamin_tail_dom"/>
</dbReference>
<dbReference type="Gene3D" id="2.60.40.4070">
    <property type="match status" value="1"/>
</dbReference>
<feature type="domain" description="LTD" evidence="2">
    <location>
        <begin position="426"/>
        <end position="539"/>
    </location>
</feature>
<dbReference type="InterPro" id="IPR014867">
    <property type="entry name" value="Spore_coat_CotH_CotH2/3/7"/>
</dbReference>
<protein>
    <submittedName>
        <fullName evidence="3">CotH kinase family protein</fullName>
    </submittedName>
</protein>
<dbReference type="InterPro" id="IPR026444">
    <property type="entry name" value="Secre_tail"/>
</dbReference>
<dbReference type="Proteomes" id="UP000777784">
    <property type="component" value="Unassembled WGS sequence"/>
</dbReference>
<dbReference type="Pfam" id="PF13860">
    <property type="entry name" value="FlgD_ig"/>
    <property type="match status" value="1"/>
</dbReference>
<dbReference type="NCBIfam" id="TIGR04183">
    <property type="entry name" value="Por_Secre_tail"/>
    <property type="match status" value="1"/>
</dbReference>
<evidence type="ECO:0000313" key="4">
    <source>
        <dbReference type="Proteomes" id="UP000777784"/>
    </source>
</evidence>
<accession>A0A948S048</accession>
<dbReference type="AlphaFoldDB" id="A0A948S048"/>
<keyword evidence="3" id="KW-0418">Kinase</keyword>